<feature type="chain" id="PRO_5001978917" description="GH16 domain-containing protein" evidence="2">
    <location>
        <begin position="20"/>
        <end position="367"/>
    </location>
</feature>
<gene>
    <name evidence="4" type="ORF">VHEMI08225</name>
</gene>
<dbReference type="Pfam" id="PF00722">
    <property type="entry name" value="Glyco_hydro_16"/>
    <property type="match status" value="1"/>
</dbReference>
<dbReference type="GO" id="GO:0016757">
    <property type="term" value="F:glycosyltransferase activity"/>
    <property type="evidence" value="ECO:0007669"/>
    <property type="project" value="TreeGrafter"/>
</dbReference>
<dbReference type="PANTHER" id="PTHR10963">
    <property type="entry name" value="GLYCOSYL HYDROLASE-RELATED"/>
    <property type="match status" value="1"/>
</dbReference>
<dbReference type="PROSITE" id="PS51762">
    <property type="entry name" value="GH16_2"/>
    <property type="match status" value="1"/>
</dbReference>
<evidence type="ECO:0000256" key="1">
    <source>
        <dbReference type="SAM" id="MobiDB-lite"/>
    </source>
</evidence>
<keyword evidence="2" id="KW-0732">Signal</keyword>
<evidence type="ECO:0000256" key="2">
    <source>
        <dbReference type="SAM" id="SignalP"/>
    </source>
</evidence>
<dbReference type="InterPro" id="IPR050546">
    <property type="entry name" value="Glycosyl_Hydrlase_16"/>
</dbReference>
<dbReference type="PANTHER" id="PTHR10963:SF68">
    <property type="entry name" value="GLYCOSIDASE CRH1-RELATED"/>
    <property type="match status" value="1"/>
</dbReference>
<dbReference type="Proteomes" id="UP000039046">
    <property type="component" value="Unassembled WGS sequence"/>
</dbReference>
<sequence>MLPTNILLAGAALLGAVAGQACDCDPTKNSCPPNPALGNRKIDCDLTKGLCKDLKPLEGTYINKFSDKGALFSIEKDFQGPTVVSDKYILFGKADITFRAAPGAGIVTSIVFMSCDHDEIDWELIGNYDYQIQSNFFAKGDETSSDRGGNHTVSDPVNTEHTYSVEWTRDKIVWSIDGAVVRTQLASETKNGYGFPQSPVQVKIGIWVGGNAKANHWQLNWSGGRADFSKAPFNAYVKRVTVVDYAGGDSPAHHEVESYSFSDRSGSFDSIKFSPEGSKNIAHANDAEASSTSSAAASTTGKADKTSSSVQPAASSSSNSTSAAASSGTSQTPAATKPADKNSGVRSGAVTGSLVLAAAGAALMAML</sequence>
<evidence type="ECO:0000259" key="3">
    <source>
        <dbReference type="PROSITE" id="PS51762"/>
    </source>
</evidence>
<dbReference type="Gene3D" id="2.60.120.200">
    <property type="match status" value="1"/>
</dbReference>
<protein>
    <recommendedName>
        <fullName evidence="3">GH16 domain-containing protein</fullName>
    </recommendedName>
</protein>
<feature type="domain" description="GH16" evidence="3">
    <location>
        <begin position="25"/>
        <end position="237"/>
    </location>
</feature>
<proteinExistence type="predicted"/>
<dbReference type="EMBL" id="CDHN01000004">
    <property type="protein sequence ID" value="CEJ92581.1"/>
    <property type="molecule type" value="Genomic_DNA"/>
</dbReference>
<dbReference type="HOGENOM" id="CLU_027506_3_0_1"/>
<keyword evidence="5" id="KW-1185">Reference proteome</keyword>
<dbReference type="STRING" id="1531966.A0A0A1T5Z1"/>
<reference evidence="4 5" key="1">
    <citation type="journal article" date="2015" name="Genome Announc.">
        <title>Draft Genome Sequence and Gene Annotation of the Entomopathogenic Fungus Verticillium hemipterigenum.</title>
        <authorList>
            <person name="Horn F."/>
            <person name="Habel A."/>
            <person name="Scharf D.H."/>
            <person name="Dworschak J."/>
            <person name="Brakhage A.A."/>
            <person name="Guthke R."/>
            <person name="Hertweck C."/>
            <person name="Linde J."/>
        </authorList>
    </citation>
    <scope>NUCLEOTIDE SEQUENCE [LARGE SCALE GENOMIC DNA]</scope>
</reference>
<evidence type="ECO:0000313" key="4">
    <source>
        <dbReference type="EMBL" id="CEJ92581.1"/>
    </source>
</evidence>
<dbReference type="GO" id="GO:0004553">
    <property type="term" value="F:hydrolase activity, hydrolyzing O-glycosyl compounds"/>
    <property type="evidence" value="ECO:0007669"/>
    <property type="project" value="InterPro"/>
</dbReference>
<dbReference type="InterPro" id="IPR000757">
    <property type="entry name" value="Beta-glucanase-like"/>
</dbReference>
<feature type="region of interest" description="Disordered" evidence="1">
    <location>
        <begin position="284"/>
        <end position="347"/>
    </location>
</feature>
<accession>A0A0A1T5Z1</accession>
<dbReference type="InterPro" id="IPR013320">
    <property type="entry name" value="ConA-like_dom_sf"/>
</dbReference>
<organism evidence="4 5">
    <name type="scientific">[Torrubiella] hemipterigena</name>
    <dbReference type="NCBI Taxonomy" id="1531966"/>
    <lineage>
        <taxon>Eukaryota</taxon>
        <taxon>Fungi</taxon>
        <taxon>Dikarya</taxon>
        <taxon>Ascomycota</taxon>
        <taxon>Pezizomycotina</taxon>
        <taxon>Sordariomycetes</taxon>
        <taxon>Hypocreomycetidae</taxon>
        <taxon>Hypocreales</taxon>
        <taxon>Clavicipitaceae</taxon>
        <taxon>Clavicipitaceae incertae sedis</taxon>
        <taxon>'Torrubiella' clade</taxon>
    </lineage>
</organism>
<dbReference type="GO" id="GO:0005975">
    <property type="term" value="P:carbohydrate metabolic process"/>
    <property type="evidence" value="ECO:0007669"/>
    <property type="project" value="InterPro"/>
</dbReference>
<feature type="compositionally biased region" description="Low complexity" evidence="1">
    <location>
        <begin position="287"/>
        <end position="336"/>
    </location>
</feature>
<evidence type="ECO:0000313" key="5">
    <source>
        <dbReference type="Proteomes" id="UP000039046"/>
    </source>
</evidence>
<dbReference type="GO" id="GO:0031505">
    <property type="term" value="P:fungal-type cell wall organization"/>
    <property type="evidence" value="ECO:0007669"/>
    <property type="project" value="TreeGrafter"/>
</dbReference>
<dbReference type="AlphaFoldDB" id="A0A0A1T5Z1"/>
<dbReference type="SUPFAM" id="SSF49899">
    <property type="entry name" value="Concanavalin A-like lectins/glucanases"/>
    <property type="match status" value="1"/>
</dbReference>
<name>A0A0A1T5Z1_9HYPO</name>
<dbReference type="OrthoDB" id="4781at2759"/>
<feature type="signal peptide" evidence="2">
    <location>
        <begin position="1"/>
        <end position="19"/>
    </location>
</feature>
<dbReference type="GO" id="GO:0009277">
    <property type="term" value="C:fungal-type cell wall"/>
    <property type="evidence" value="ECO:0007669"/>
    <property type="project" value="TreeGrafter"/>
</dbReference>